<dbReference type="RefSeq" id="WP_219040598.1">
    <property type="nucleotide sequence ID" value="NZ_JAHWDF010000011.1"/>
</dbReference>
<name>A0ABS6W3K8_9FLAO</name>
<proteinExistence type="predicted"/>
<comment type="caution">
    <text evidence="1">The sequence shown here is derived from an EMBL/GenBank/DDBJ whole genome shotgun (WGS) entry which is preliminary data.</text>
</comment>
<dbReference type="Pfam" id="PF20459">
    <property type="entry name" value="DUF6712"/>
    <property type="match status" value="2"/>
</dbReference>
<dbReference type="EMBL" id="JAHWDF010000011">
    <property type="protein sequence ID" value="MBW2962314.1"/>
    <property type="molecule type" value="Genomic_DNA"/>
</dbReference>
<dbReference type="InterPro" id="IPR046558">
    <property type="entry name" value="DUF6712"/>
</dbReference>
<organism evidence="1 2">
    <name type="scientific">Mesonia aestuariivivens</name>
    <dbReference type="NCBI Taxonomy" id="2796128"/>
    <lineage>
        <taxon>Bacteria</taxon>
        <taxon>Pseudomonadati</taxon>
        <taxon>Bacteroidota</taxon>
        <taxon>Flavobacteriia</taxon>
        <taxon>Flavobacteriales</taxon>
        <taxon>Flavobacteriaceae</taxon>
        <taxon>Mesonia</taxon>
    </lineage>
</organism>
<accession>A0ABS6W3K8</accession>
<keyword evidence="2" id="KW-1185">Reference proteome</keyword>
<gene>
    <name evidence="1" type="ORF">KW502_10930</name>
</gene>
<evidence type="ECO:0000313" key="2">
    <source>
        <dbReference type="Proteomes" id="UP000719267"/>
    </source>
</evidence>
<reference evidence="1 2" key="1">
    <citation type="submission" date="2021-07" db="EMBL/GenBank/DDBJ databases">
        <title>Mesonia aestuariivivens sp. nov., isolated from a tidal flat.</title>
        <authorList>
            <person name="Kim Y.-O."/>
            <person name="Yoon J.-H."/>
        </authorList>
    </citation>
    <scope>NUCLEOTIDE SEQUENCE [LARGE SCALE GENOMIC DNA]</scope>
    <source>
        <strain evidence="1 2">JHPTF-M18</strain>
    </source>
</reference>
<protein>
    <submittedName>
        <fullName evidence="1">Uncharacterized protein</fullName>
    </submittedName>
</protein>
<dbReference type="Proteomes" id="UP000719267">
    <property type="component" value="Unassembled WGS sequence"/>
</dbReference>
<sequence length="313" mass="35794">MATLVKSIQTVQKHATVSYNASWNVFEPYIKQAERKHLKPAISRELLSALIAEETPEGLRADVIELLEEAAVKLALLAYSKTAIISIGDSGLMISQSQNSKPAEWWQVRDLQRELFKSGSDAIDEALEIMESSETDFEEWVNTESYTKFKELFTRQTKDFQRWFNINNSRLTFQQLRPHLLKVEDKYFSALLGNETVFQIKGGINPEEKKALEICQSAQVMLCLAEVAEEGLFLIDRSGLFVVSDEVQGESKQGLSQRERENFSLKKQQDGNEYLRKLVNYLKDNPEVFVQYALKADTEKINPVYNTKSTVSF</sequence>
<evidence type="ECO:0000313" key="1">
    <source>
        <dbReference type="EMBL" id="MBW2962314.1"/>
    </source>
</evidence>